<name>A0ABQ2FAW9_9MICO</name>
<dbReference type="RefSeq" id="WP_022922522.1">
    <property type="nucleotide sequence ID" value="NZ_BMLB01000004.1"/>
</dbReference>
<proteinExistence type="inferred from homology"/>
<dbReference type="PANTHER" id="PTHR43318">
    <property type="entry name" value="UDP-N-ACETYLGLUCOSAMINE 4,6-DEHYDRATASE"/>
    <property type="match status" value="1"/>
</dbReference>
<dbReference type="InterPro" id="IPR057326">
    <property type="entry name" value="KR_dom"/>
</dbReference>
<dbReference type="InterPro" id="IPR036291">
    <property type="entry name" value="NAD(P)-bd_dom_sf"/>
</dbReference>
<evidence type="ECO:0000313" key="4">
    <source>
        <dbReference type="Proteomes" id="UP000662111"/>
    </source>
</evidence>
<gene>
    <name evidence="3" type="ORF">GCM10011509_19340</name>
</gene>
<sequence>MERAEVGRTPSVEHALACAREHLQDRVVLVTGAGGAVGSELCRQIAGHGPARLLLLDHDESRLVAAWLSLATPSPARWDDLLLVDVRDVDALAESVVPAHPDIVIHAAALSDRDLLERHPREAWMTNAVGTRNVLDVAARAGTGLFVTVSSSVAAGESCVLGQTMRMAEDLTAAWARDEPGRYVSVRLGDAAGASDAGLLQDLVRRVLGAVASDLDGCVIGAPAV</sequence>
<dbReference type="PANTHER" id="PTHR43318:SF1">
    <property type="entry name" value="POLYSACCHARIDE BIOSYNTHESIS PROTEIN EPSC-RELATED"/>
    <property type="match status" value="1"/>
</dbReference>
<feature type="domain" description="Ketoreductase" evidence="2">
    <location>
        <begin position="26"/>
        <end position="192"/>
    </location>
</feature>
<dbReference type="EMBL" id="BMLB01000004">
    <property type="protein sequence ID" value="GGK71057.1"/>
    <property type="molecule type" value="Genomic_DNA"/>
</dbReference>
<evidence type="ECO:0000313" key="3">
    <source>
        <dbReference type="EMBL" id="GGK71057.1"/>
    </source>
</evidence>
<organism evidence="3 4">
    <name type="scientific">Ornithinimicrobium pekingense</name>
    <dbReference type="NCBI Taxonomy" id="384677"/>
    <lineage>
        <taxon>Bacteria</taxon>
        <taxon>Bacillati</taxon>
        <taxon>Actinomycetota</taxon>
        <taxon>Actinomycetes</taxon>
        <taxon>Micrococcales</taxon>
        <taxon>Ornithinimicrobiaceae</taxon>
        <taxon>Ornithinimicrobium</taxon>
    </lineage>
</organism>
<comment type="caution">
    <text evidence="3">The sequence shown here is derived from an EMBL/GenBank/DDBJ whole genome shotgun (WGS) entry which is preliminary data.</text>
</comment>
<evidence type="ECO:0000256" key="1">
    <source>
        <dbReference type="ARBA" id="ARBA00007430"/>
    </source>
</evidence>
<dbReference type="Proteomes" id="UP000662111">
    <property type="component" value="Unassembled WGS sequence"/>
</dbReference>
<protein>
    <recommendedName>
        <fullName evidence="2">Ketoreductase domain-containing protein</fullName>
    </recommendedName>
</protein>
<dbReference type="Pfam" id="PF02719">
    <property type="entry name" value="Polysacc_synt_2"/>
    <property type="match status" value="1"/>
</dbReference>
<keyword evidence="4" id="KW-1185">Reference proteome</keyword>
<reference evidence="4" key="1">
    <citation type="journal article" date="2019" name="Int. J. Syst. Evol. Microbiol.">
        <title>The Global Catalogue of Microorganisms (GCM) 10K type strain sequencing project: providing services to taxonomists for standard genome sequencing and annotation.</title>
        <authorList>
            <consortium name="The Broad Institute Genomics Platform"/>
            <consortium name="The Broad Institute Genome Sequencing Center for Infectious Disease"/>
            <person name="Wu L."/>
            <person name="Ma J."/>
        </authorList>
    </citation>
    <scope>NUCLEOTIDE SEQUENCE [LARGE SCALE GENOMIC DNA]</scope>
    <source>
        <strain evidence="4">CGMCC 1.5362</strain>
    </source>
</reference>
<dbReference type="InterPro" id="IPR003869">
    <property type="entry name" value="Polysac_CapD-like"/>
</dbReference>
<dbReference type="InterPro" id="IPR051203">
    <property type="entry name" value="Polysaccharide_Synthase-Rel"/>
</dbReference>
<dbReference type="Gene3D" id="3.40.50.720">
    <property type="entry name" value="NAD(P)-binding Rossmann-like Domain"/>
    <property type="match status" value="1"/>
</dbReference>
<accession>A0ABQ2FAW9</accession>
<dbReference type="SMART" id="SM00822">
    <property type="entry name" value="PKS_KR"/>
    <property type="match status" value="1"/>
</dbReference>
<dbReference type="SUPFAM" id="SSF51735">
    <property type="entry name" value="NAD(P)-binding Rossmann-fold domains"/>
    <property type="match status" value="1"/>
</dbReference>
<comment type="similarity">
    <text evidence="1">Belongs to the polysaccharide synthase family.</text>
</comment>
<evidence type="ECO:0000259" key="2">
    <source>
        <dbReference type="SMART" id="SM00822"/>
    </source>
</evidence>